<comment type="caution">
    <text evidence="1">The sequence shown here is derived from an EMBL/GenBank/DDBJ whole genome shotgun (WGS) entry which is preliminary data.</text>
</comment>
<dbReference type="Proteomes" id="UP000221024">
    <property type="component" value="Unassembled WGS sequence"/>
</dbReference>
<evidence type="ECO:0008006" key="3">
    <source>
        <dbReference type="Google" id="ProtNLM"/>
    </source>
</evidence>
<evidence type="ECO:0000313" key="2">
    <source>
        <dbReference type="Proteomes" id="UP000221024"/>
    </source>
</evidence>
<gene>
    <name evidence="1" type="ORF">CRI93_10100</name>
</gene>
<evidence type="ECO:0000313" key="1">
    <source>
        <dbReference type="EMBL" id="PEN06171.1"/>
    </source>
</evidence>
<dbReference type="AlphaFoldDB" id="A0A2H3NK43"/>
<proteinExistence type="predicted"/>
<protein>
    <recommendedName>
        <fullName evidence="3">PqqD family protein</fullName>
    </recommendedName>
</protein>
<sequence length="109" mass="11614">MSTAPAFADDVPVRCAAHATATALDADAAVVLDLNSQTYYELNEAGYVLWAYLQEHEQATAPELAEALRAHANAKSNDADPALSQATARTHTDTFLQSMRAVQLIVPAS</sequence>
<dbReference type="RefSeq" id="WP_098062516.1">
    <property type="nucleotide sequence ID" value="NZ_PDEP01000009.1"/>
</dbReference>
<accession>A0A2H3NK43</accession>
<name>A0A2H3NK43_9BACT</name>
<dbReference type="Pfam" id="PF05402">
    <property type="entry name" value="PqqD"/>
    <property type="match status" value="1"/>
</dbReference>
<dbReference type="EMBL" id="PDEP01000009">
    <property type="protein sequence ID" value="PEN06171.1"/>
    <property type="molecule type" value="Genomic_DNA"/>
</dbReference>
<organism evidence="1 2">
    <name type="scientific">Longimonas halophila</name>
    <dbReference type="NCBI Taxonomy" id="1469170"/>
    <lineage>
        <taxon>Bacteria</taxon>
        <taxon>Pseudomonadati</taxon>
        <taxon>Rhodothermota</taxon>
        <taxon>Rhodothermia</taxon>
        <taxon>Rhodothermales</taxon>
        <taxon>Salisaetaceae</taxon>
        <taxon>Longimonas</taxon>
    </lineage>
</organism>
<dbReference type="InterPro" id="IPR008792">
    <property type="entry name" value="PQQD"/>
</dbReference>
<keyword evidence="2" id="KW-1185">Reference proteome</keyword>
<reference evidence="1 2" key="1">
    <citation type="submission" date="2017-10" db="EMBL/GenBank/DDBJ databases">
        <title>Draft genome of Longimonas halophila.</title>
        <authorList>
            <person name="Goh K.M."/>
            <person name="Shamsir M.S."/>
            <person name="Lim S.W."/>
        </authorList>
    </citation>
    <scope>NUCLEOTIDE SEQUENCE [LARGE SCALE GENOMIC DNA]</scope>
    <source>
        <strain evidence="1 2">KCTC 42399</strain>
    </source>
</reference>